<evidence type="ECO:0000256" key="6">
    <source>
        <dbReference type="PIRSR" id="PIRSR600821-50"/>
    </source>
</evidence>
<dbReference type="Gene3D" id="3.20.20.10">
    <property type="entry name" value="Alanine racemase"/>
    <property type="match status" value="1"/>
</dbReference>
<evidence type="ECO:0000256" key="3">
    <source>
        <dbReference type="ARBA" id="ARBA00023235"/>
    </source>
</evidence>
<feature type="binding site" evidence="5 7">
    <location>
        <position position="331"/>
    </location>
    <ligand>
        <name>substrate</name>
    </ligand>
</feature>
<reference evidence="9 10" key="1">
    <citation type="submission" date="2019-06" db="EMBL/GenBank/DDBJ databases">
        <title>Whole genome shotgun sequence of Kocuria varians NBRC 15358.</title>
        <authorList>
            <person name="Hosoyama A."/>
            <person name="Uohara A."/>
            <person name="Ohji S."/>
            <person name="Ichikawa N."/>
        </authorList>
    </citation>
    <scope>NUCLEOTIDE SEQUENCE [LARGE SCALE GENOMIC DNA]</scope>
    <source>
        <strain evidence="9 10">NBRC 15358</strain>
    </source>
</reference>
<dbReference type="GO" id="GO:0005829">
    <property type="term" value="C:cytosol"/>
    <property type="evidence" value="ECO:0007669"/>
    <property type="project" value="TreeGrafter"/>
</dbReference>
<dbReference type="Gene3D" id="3.40.50.300">
    <property type="entry name" value="P-loop containing nucleotide triphosphate hydrolases"/>
    <property type="match status" value="1"/>
</dbReference>
<dbReference type="STRING" id="1272.GCA_900014985_00085"/>
<keyword evidence="2 5" id="KW-0663">Pyridoxal phosphate</keyword>
<organism evidence="9 10">
    <name type="scientific">Kocuria varians</name>
    <name type="common">Micrococcus varians</name>
    <dbReference type="NCBI Taxonomy" id="1272"/>
    <lineage>
        <taxon>Bacteria</taxon>
        <taxon>Bacillati</taxon>
        <taxon>Actinomycetota</taxon>
        <taxon>Actinomycetes</taxon>
        <taxon>Micrococcales</taxon>
        <taxon>Micrococcaceae</taxon>
        <taxon>Kocuria</taxon>
    </lineage>
</organism>
<dbReference type="InterPro" id="IPR009006">
    <property type="entry name" value="Ala_racemase/Decarboxylase_C"/>
</dbReference>
<dbReference type="PRINTS" id="PR00992">
    <property type="entry name" value="ALARACEMASE"/>
</dbReference>
<protein>
    <recommendedName>
        <fullName evidence="5">Alanine racemase</fullName>
        <ecNumber evidence="5">5.1.1.1</ecNumber>
    </recommendedName>
</protein>
<dbReference type="InterPro" id="IPR029066">
    <property type="entry name" value="PLP-binding_barrel"/>
</dbReference>
<comment type="pathway">
    <text evidence="5">Amino-acid biosynthesis; D-alanine biosynthesis; D-alanine from L-alanine: step 1/1.</text>
</comment>
<proteinExistence type="inferred from homology"/>
<keyword evidence="10" id="KW-1185">Reference proteome</keyword>
<sequence length="693" mass="73772">MGCVSVMTSWQPQEPSERSAVVDLSAVWHNVVRLTQLARGRKLIAVVKADAYGHGAPEVARTALAAGAAMLGTAHVSEAVALREAGIAAPVIAWLHTMSTDFDEALHQDVRLGISGWEFDAVLQAARRTGTTAVVHLKLDSGLGRNGATPEQWPGLVERAARAQEEGLLRVEGVFTHLAVADEPGREETQQQLDALTDAVRTARRVGLTPSLVHAANTPGLLSADRLEDPDSMLRDAVRVGLGIYGLSPFEDRTPQDFGLIPAMTLRARVANVKAVPRGSGVSYGLGYRTARDTHLALIPLGYADGVPRVATGAPVRIGGRVYPVVGRIAMDQCVVDLALGHTVTPAGAPEAEAVVDEAVDPLVHIGDEAVLFGAGDHPSVTEWADAAGTINYEVVTRISQRVPREHTSHSHLTLGDVTVSRSASALAAHSMPQDPRPTRASEGEAFEQPNWTLTLHPTSPEQTRGIAERLAPHLRAGDLLMLNGELGAGKTTFTQGLGHGLGVREGIISPTFVLSRRHPNLPDGPRPGGPDLVHVDAYRLDTAADLESIDLEDTLDRCVTVVEWGSSKVEHLSESRLVVDVVRPQGVSAVGPEHHGPPTLQYQLHRDDAGRTVSLDTAGLPVITQPAPVTGAVPVVAEPATTQDPDAGEAGDVADAIRALNHEWEDEDQDGDEPRTLIIRGYGPRWSDRLDL</sequence>
<dbReference type="PROSITE" id="PS00395">
    <property type="entry name" value="ALANINE_RACEMASE"/>
    <property type="match status" value="1"/>
</dbReference>
<dbReference type="Gene3D" id="2.40.37.10">
    <property type="entry name" value="Lyase, Ornithine Decarboxylase, Chain A, domain 1"/>
    <property type="match status" value="1"/>
</dbReference>
<dbReference type="EC" id="5.1.1.1" evidence="5"/>
<dbReference type="SUPFAM" id="SSF51419">
    <property type="entry name" value="PLP-binding barrel"/>
    <property type="match status" value="1"/>
</dbReference>
<dbReference type="PANTHER" id="PTHR30511:SF0">
    <property type="entry name" value="ALANINE RACEMASE, CATABOLIC-RELATED"/>
    <property type="match status" value="1"/>
</dbReference>
<dbReference type="GO" id="GO:0002949">
    <property type="term" value="P:tRNA threonylcarbamoyladenosine modification"/>
    <property type="evidence" value="ECO:0007669"/>
    <property type="project" value="InterPro"/>
</dbReference>
<evidence type="ECO:0000256" key="1">
    <source>
        <dbReference type="ARBA" id="ARBA00001933"/>
    </source>
</evidence>
<dbReference type="GO" id="GO:0030170">
    <property type="term" value="F:pyridoxal phosphate binding"/>
    <property type="evidence" value="ECO:0007669"/>
    <property type="project" value="UniProtKB-UniRule"/>
</dbReference>
<dbReference type="SUPFAM" id="SSF50621">
    <property type="entry name" value="Alanine racemase C-terminal domain-like"/>
    <property type="match status" value="1"/>
</dbReference>
<dbReference type="Pfam" id="PF00842">
    <property type="entry name" value="Ala_racemase_C"/>
    <property type="match status" value="1"/>
</dbReference>
<dbReference type="Proteomes" id="UP000315730">
    <property type="component" value="Unassembled WGS sequence"/>
</dbReference>
<comment type="cofactor">
    <cofactor evidence="1 5 6">
        <name>pyridoxal 5'-phosphate</name>
        <dbReference type="ChEBI" id="CHEBI:597326"/>
    </cofactor>
</comment>
<dbReference type="Pfam" id="PF02367">
    <property type="entry name" value="TsaE"/>
    <property type="match status" value="1"/>
</dbReference>
<comment type="similarity">
    <text evidence="5">Belongs to the alanine racemase family.</text>
</comment>
<evidence type="ECO:0000313" key="10">
    <source>
        <dbReference type="Proteomes" id="UP000315730"/>
    </source>
</evidence>
<evidence type="ECO:0000256" key="2">
    <source>
        <dbReference type="ARBA" id="ARBA00022898"/>
    </source>
</evidence>
<dbReference type="NCBIfam" id="TIGR00150">
    <property type="entry name" value="T6A_YjeE"/>
    <property type="match status" value="1"/>
</dbReference>
<dbReference type="NCBIfam" id="TIGR00492">
    <property type="entry name" value="alr"/>
    <property type="match status" value="1"/>
</dbReference>
<feature type="modified residue" description="N6-(pyridoxal phosphate)lysine" evidence="5 6">
    <location>
        <position position="48"/>
    </location>
</feature>
<evidence type="ECO:0000256" key="7">
    <source>
        <dbReference type="PIRSR" id="PIRSR600821-52"/>
    </source>
</evidence>
<comment type="function">
    <text evidence="4">Required for the formation of a threonylcarbamoyl group on adenosine at position 37 (t(6)A37) in tRNAs that read codons beginning with adenine. Is involved in the transfer of the threonylcarbamoyl moiety of threonylcarbamoyl-AMP (TC-AMP) to the N6 group of A37, together with TsaD and TsaB. TsaE seems to play an indirect role in the t(6)A biosynthesis pathway, possibly in regulating the core enzymatic function of TsaD.</text>
</comment>
<dbReference type="FunFam" id="3.20.20.10:FF:000002">
    <property type="entry name" value="Alanine racemase"/>
    <property type="match status" value="1"/>
</dbReference>
<dbReference type="EMBL" id="BJNW01000001">
    <property type="protein sequence ID" value="GEC97954.1"/>
    <property type="molecule type" value="Genomic_DNA"/>
</dbReference>
<dbReference type="InterPro" id="IPR000821">
    <property type="entry name" value="Ala_racemase"/>
</dbReference>
<dbReference type="InterPro" id="IPR003442">
    <property type="entry name" value="T6A_TsaE"/>
</dbReference>
<evidence type="ECO:0000313" key="9">
    <source>
        <dbReference type="EMBL" id="GEC97954.1"/>
    </source>
</evidence>
<dbReference type="SUPFAM" id="SSF52540">
    <property type="entry name" value="P-loop containing nucleoside triphosphate hydrolases"/>
    <property type="match status" value="1"/>
</dbReference>
<dbReference type="InterPro" id="IPR020622">
    <property type="entry name" value="Ala_racemase_pyridoxalP-BS"/>
</dbReference>
<name>A0A4Y4D2I9_KOCVA</name>
<dbReference type="InterPro" id="IPR027417">
    <property type="entry name" value="P-loop_NTPase"/>
</dbReference>
<gene>
    <name evidence="9" type="ORF">KVA01_01090</name>
</gene>
<dbReference type="InterPro" id="IPR001608">
    <property type="entry name" value="Ala_racemase_N"/>
</dbReference>
<dbReference type="Pfam" id="PF01168">
    <property type="entry name" value="Ala_racemase_N"/>
    <property type="match status" value="1"/>
</dbReference>
<comment type="caution">
    <text evidence="9">The sequence shown here is derived from an EMBL/GenBank/DDBJ whole genome shotgun (WGS) entry which is preliminary data.</text>
</comment>
<dbReference type="AlphaFoldDB" id="A0A4Y4D2I9"/>
<feature type="active site" description="Proton acceptor; specific for L-alanine" evidence="5">
    <location>
        <position position="284"/>
    </location>
</feature>
<dbReference type="GO" id="GO:0008784">
    <property type="term" value="F:alanine racemase activity"/>
    <property type="evidence" value="ECO:0007669"/>
    <property type="project" value="UniProtKB-UniRule"/>
</dbReference>
<dbReference type="SMART" id="SM01005">
    <property type="entry name" value="Ala_racemase_C"/>
    <property type="match status" value="1"/>
</dbReference>
<comment type="function">
    <text evidence="5">Catalyzes the interconversion of L-alanine and D-alanine. May also act on other amino acids.</text>
</comment>
<feature type="binding site" evidence="5 7">
    <location>
        <position position="145"/>
    </location>
    <ligand>
        <name>substrate</name>
    </ligand>
</feature>
<feature type="domain" description="Alanine racemase C-terminal" evidence="8">
    <location>
        <begin position="263"/>
        <end position="408"/>
    </location>
</feature>
<evidence type="ECO:0000256" key="5">
    <source>
        <dbReference type="HAMAP-Rule" id="MF_01201"/>
    </source>
</evidence>
<dbReference type="InterPro" id="IPR011079">
    <property type="entry name" value="Ala_racemase_C"/>
</dbReference>
<feature type="active site" description="Proton acceptor; specific for D-alanine" evidence="5">
    <location>
        <position position="48"/>
    </location>
</feature>
<dbReference type="HAMAP" id="MF_01201">
    <property type="entry name" value="Ala_racemase"/>
    <property type="match status" value="1"/>
</dbReference>
<dbReference type="PANTHER" id="PTHR30511">
    <property type="entry name" value="ALANINE RACEMASE"/>
    <property type="match status" value="1"/>
</dbReference>
<dbReference type="GO" id="GO:0009252">
    <property type="term" value="P:peptidoglycan biosynthetic process"/>
    <property type="evidence" value="ECO:0007669"/>
    <property type="project" value="TreeGrafter"/>
</dbReference>
<evidence type="ECO:0000259" key="8">
    <source>
        <dbReference type="SMART" id="SM01005"/>
    </source>
</evidence>
<keyword evidence="3 5" id="KW-0413">Isomerase</keyword>
<dbReference type="UniPathway" id="UPA00042">
    <property type="reaction ID" value="UER00497"/>
</dbReference>
<evidence type="ECO:0000256" key="4">
    <source>
        <dbReference type="ARBA" id="ARBA00024908"/>
    </source>
</evidence>
<comment type="catalytic activity">
    <reaction evidence="5">
        <text>L-alanine = D-alanine</text>
        <dbReference type="Rhea" id="RHEA:20249"/>
        <dbReference type="ChEBI" id="CHEBI:57416"/>
        <dbReference type="ChEBI" id="CHEBI:57972"/>
        <dbReference type="EC" id="5.1.1.1"/>
    </reaction>
</comment>
<dbReference type="CDD" id="cd00430">
    <property type="entry name" value="PLPDE_III_AR"/>
    <property type="match status" value="1"/>
</dbReference>
<dbReference type="GO" id="GO:0030632">
    <property type="term" value="P:D-alanine biosynthetic process"/>
    <property type="evidence" value="ECO:0007669"/>
    <property type="project" value="UniProtKB-UniRule"/>
</dbReference>
<accession>A0A4Y4D2I9</accession>